<evidence type="ECO:0000313" key="3">
    <source>
        <dbReference type="WBParaSite" id="SSLN_0001335901-mRNA-1"/>
    </source>
</evidence>
<reference evidence="3" key="1">
    <citation type="submission" date="2016-06" db="UniProtKB">
        <authorList>
            <consortium name="WormBaseParasite"/>
        </authorList>
    </citation>
    <scope>IDENTIFICATION</scope>
</reference>
<reference evidence="1 2" key="2">
    <citation type="submission" date="2018-11" db="EMBL/GenBank/DDBJ databases">
        <authorList>
            <consortium name="Pathogen Informatics"/>
        </authorList>
    </citation>
    <scope>NUCLEOTIDE SEQUENCE [LARGE SCALE GENOMIC DNA]</scope>
    <source>
        <strain evidence="1 2">NST_G2</strain>
    </source>
</reference>
<dbReference type="Proteomes" id="UP000275846">
    <property type="component" value="Unassembled WGS sequence"/>
</dbReference>
<name>A0A183T8R3_SCHSO</name>
<evidence type="ECO:0000313" key="2">
    <source>
        <dbReference type="Proteomes" id="UP000275846"/>
    </source>
</evidence>
<dbReference type="WBParaSite" id="SSLN_0001335901-mRNA-1">
    <property type="protein sequence ID" value="SSLN_0001335901-mRNA-1"/>
    <property type="gene ID" value="SSLN_0001335901"/>
</dbReference>
<accession>A0A183T8R3</accession>
<proteinExistence type="predicted"/>
<sequence length="70" mass="7520">MRDTKEVPATACLPGDSRIFVFGDYNRSSCLAAVEFYQVVAELEAKVTSKSSSLTGKGCIVHTPPIPLTD</sequence>
<protein>
    <submittedName>
        <fullName evidence="3">Endonuclease/exonuclease/phosphatase family protein</fullName>
    </submittedName>
</protein>
<gene>
    <name evidence="1" type="ORF">SSLN_LOCUS12861</name>
</gene>
<dbReference type="AlphaFoldDB" id="A0A183T8R3"/>
<evidence type="ECO:0000313" key="1">
    <source>
        <dbReference type="EMBL" id="VDL99246.1"/>
    </source>
</evidence>
<keyword evidence="2" id="KW-1185">Reference proteome</keyword>
<dbReference type="EMBL" id="UYSU01037600">
    <property type="protein sequence ID" value="VDL99246.1"/>
    <property type="molecule type" value="Genomic_DNA"/>
</dbReference>
<organism evidence="3">
    <name type="scientific">Schistocephalus solidus</name>
    <name type="common">Tapeworm</name>
    <dbReference type="NCBI Taxonomy" id="70667"/>
    <lineage>
        <taxon>Eukaryota</taxon>
        <taxon>Metazoa</taxon>
        <taxon>Spiralia</taxon>
        <taxon>Lophotrochozoa</taxon>
        <taxon>Platyhelminthes</taxon>
        <taxon>Cestoda</taxon>
        <taxon>Eucestoda</taxon>
        <taxon>Diphyllobothriidea</taxon>
        <taxon>Diphyllobothriidae</taxon>
        <taxon>Schistocephalus</taxon>
    </lineage>
</organism>